<proteinExistence type="predicted"/>
<keyword evidence="1" id="KW-0812">Transmembrane</keyword>
<evidence type="ECO:0008006" key="4">
    <source>
        <dbReference type="Google" id="ProtNLM"/>
    </source>
</evidence>
<dbReference type="Proteomes" id="UP000037558">
    <property type="component" value="Unassembled WGS sequence"/>
</dbReference>
<keyword evidence="1" id="KW-0472">Membrane</keyword>
<feature type="transmembrane region" description="Helical" evidence="1">
    <location>
        <begin position="156"/>
        <end position="175"/>
    </location>
</feature>
<dbReference type="Pfam" id="PF11193">
    <property type="entry name" value="DUF2812"/>
    <property type="match status" value="1"/>
</dbReference>
<dbReference type="InterPro" id="IPR021359">
    <property type="entry name" value="DUF2812"/>
</dbReference>
<dbReference type="PATRIC" id="fig|284581.3.peg.1672"/>
<accession>A0A0M0LC25</accession>
<dbReference type="STRING" id="284581.AMD01_04370"/>
<keyword evidence="3" id="KW-1185">Reference proteome</keyword>
<organism evidence="2 3">
    <name type="scientific">Priestia koreensis</name>
    <dbReference type="NCBI Taxonomy" id="284581"/>
    <lineage>
        <taxon>Bacteria</taxon>
        <taxon>Bacillati</taxon>
        <taxon>Bacillota</taxon>
        <taxon>Bacilli</taxon>
        <taxon>Bacillales</taxon>
        <taxon>Bacillaceae</taxon>
        <taxon>Priestia</taxon>
    </lineage>
</organism>
<name>A0A0M0LC25_9BACI</name>
<dbReference type="RefSeq" id="WP_053400191.1">
    <property type="nucleotide sequence ID" value="NZ_LILC01000004.1"/>
</dbReference>
<evidence type="ECO:0000256" key="1">
    <source>
        <dbReference type="SAM" id="Phobius"/>
    </source>
</evidence>
<evidence type="ECO:0000313" key="3">
    <source>
        <dbReference type="Proteomes" id="UP000037558"/>
    </source>
</evidence>
<keyword evidence="1" id="KW-1133">Transmembrane helix</keyword>
<dbReference type="AlphaFoldDB" id="A0A0M0LC25"/>
<dbReference type="OrthoDB" id="8757095at2"/>
<feature type="transmembrane region" description="Helical" evidence="1">
    <location>
        <begin position="130"/>
        <end position="150"/>
    </location>
</feature>
<reference evidence="3" key="1">
    <citation type="submission" date="2015-08" db="EMBL/GenBank/DDBJ databases">
        <title>Fjat-14210 dsm16467.</title>
        <authorList>
            <person name="Liu B."/>
            <person name="Wang J."/>
            <person name="Zhu Y."/>
            <person name="Liu G."/>
            <person name="Chen Q."/>
            <person name="Chen Z."/>
            <person name="Lan J."/>
            <person name="Che J."/>
            <person name="Ge C."/>
            <person name="Shi H."/>
            <person name="Pan Z."/>
            <person name="Liu X."/>
        </authorList>
    </citation>
    <scope>NUCLEOTIDE SEQUENCE [LARGE SCALE GENOMIC DNA]</scope>
    <source>
        <strain evidence="3">DSM 16467</strain>
    </source>
</reference>
<dbReference type="EMBL" id="LILC01000004">
    <property type="protein sequence ID" value="KOO48625.1"/>
    <property type="molecule type" value="Genomic_DNA"/>
</dbReference>
<protein>
    <recommendedName>
        <fullName evidence="4">DUF2812 domain-containing protein</fullName>
    </recommendedName>
</protein>
<evidence type="ECO:0000313" key="2">
    <source>
        <dbReference type="EMBL" id="KOO48625.1"/>
    </source>
</evidence>
<gene>
    <name evidence="2" type="ORF">AMD01_04370</name>
</gene>
<comment type="caution">
    <text evidence="2">The sequence shown here is derived from an EMBL/GenBank/DDBJ whole genome shotgun (WGS) entry which is preliminary data.</text>
</comment>
<sequence>MTQKKSVKKVYQTFVDFKEEEKWLQEMLEDGWMLASYDSEDLEACQYVFHPVHTEEEKQRIYKIDYRTFGKKEQFEEYKELFEDAEWTLLSKSKWYSKHIFYTEQSNPNQEIFSDQQSYEERNKRKQQSYMMSILALCICIAVTVVLYAIYQRTAFLGASLVMIVTIIKLVRDYVKTRALVTVKANHKSL</sequence>